<name>G7V8C5_THELD</name>
<reference evidence="8" key="1">
    <citation type="submission" date="2011-10" db="EMBL/GenBank/DDBJ databases">
        <title>The complete genome of chromosome of Thermovirga lienii DSM 17291.</title>
        <authorList>
            <consortium name="US DOE Joint Genome Institute (JGI-PGF)"/>
            <person name="Lucas S."/>
            <person name="Copeland A."/>
            <person name="Lapidus A."/>
            <person name="Glavina del Rio T."/>
            <person name="Dalin E."/>
            <person name="Tice H."/>
            <person name="Bruce D."/>
            <person name="Goodwin L."/>
            <person name="Pitluck S."/>
            <person name="Peters L."/>
            <person name="Mikhailova N."/>
            <person name="Saunders E."/>
            <person name="Kyrpides N."/>
            <person name="Mavromatis K."/>
            <person name="Ivanova N."/>
            <person name="Last F.I."/>
            <person name="Brettin T."/>
            <person name="Detter J.C."/>
            <person name="Han C."/>
            <person name="Larimer F."/>
            <person name="Land M."/>
            <person name="Hauser L."/>
            <person name="Markowitz V."/>
            <person name="Cheng J.-F."/>
            <person name="Hugenholtz P."/>
            <person name="Woyke T."/>
            <person name="Wu D."/>
            <person name="Spring S."/>
            <person name="Schroeder M."/>
            <person name="Brambilla E.-M."/>
            <person name="Klenk H.-P."/>
            <person name="Eisen J.A."/>
        </authorList>
    </citation>
    <scope>NUCLEOTIDE SEQUENCE [LARGE SCALE GENOMIC DNA]</scope>
    <source>
        <strain evidence="8">ATCC BAA-1197 / DSM 17291 / Cas60314</strain>
    </source>
</reference>
<evidence type="ECO:0000313" key="8">
    <source>
        <dbReference type="Proteomes" id="UP000005868"/>
    </source>
</evidence>
<dbReference type="NCBIfam" id="TIGR04408">
    <property type="entry name" value="LptG_lptG"/>
    <property type="match status" value="1"/>
</dbReference>
<dbReference type="GO" id="GO:0055085">
    <property type="term" value="P:transmembrane transport"/>
    <property type="evidence" value="ECO:0007669"/>
    <property type="project" value="InterPro"/>
</dbReference>
<dbReference type="InterPro" id="IPR005495">
    <property type="entry name" value="LptG/LptF_permease"/>
</dbReference>
<dbReference type="Proteomes" id="UP000005868">
    <property type="component" value="Chromosome"/>
</dbReference>
<evidence type="ECO:0000256" key="3">
    <source>
        <dbReference type="ARBA" id="ARBA00022692"/>
    </source>
</evidence>
<keyword evidence="3 6" id="KW-0812">Transmembrane</keyword>
<dbReference type="PANTHER" id="PTHR33529:SF6">
    <property type="entry name" value="YJGP_YJGQ FAMILY PERMEASE"/>
    <property type="match status" value="1"/>
</dbReference>
<dbReference type="STRING" id="580340.Tlie_0552"/>
<protein>
    <submittedName>
        <fullName evidence="7">Permease YjgP/YjgQ family protein</fullName>
    </submittedName>
</protein>
<keyword evidence="8" id="KW-1185">Reference proteome</keyword>
<dbReference type="eggNOG" id="COG0795">
    <property type="taxonomic scope" value="Bacteria"/>
</dbReference>
<dbReference type="Pfam" id="PF03739">
    <property type="entry name" value="LptF_LptG"/>
    <property type="match status" value="1"/>
</dbReference>
<organism evidence="7 8">
    <name type="scientific">Thermovirga lienii (strain ATCC BAA-1197 / DSM 17291 / Cas60314)</name>
    <dbReference type="NCBI Taxonomy" id="580340"/>
    <lineage>
        <taxon>Bacteria</taxon>
        <taxon>Thermotogati</taxon>
        <taxon>Synergistota</taxon>
        <taxon>Synergistia</taxon>
        <taxon>Synergistales</taxon>
        <taxon>Thermovirgaceae</taxon>
        <taxon>Thermovirga</taxon>
    </lineage>
</organism>
<accession>G7V8C5</accession>
<dbReference type="InterPro" id="IPR030923">
    <property type="entry name" value="LptG"/>
</dbReference>
<keyword evidence="2" id="KW-1003">Cell membrane</keyword>
<dbReference type="HOGENOM" id="CLU_028799_3_2_0"/>
<dbReference type="EMBL" id="CP003096">
    <property type="protein sequence ID" value="AER66287.1"/>
    <property type="molecule type" value="Genomic_DNA"/>
</dbReference>
<evidence type="ECO:0000256" key="5">
    <source>
        <dbReference type="ARBA" id="ARBA00023136"/>
    </source>
</evidence>
<feature type="transmembrane region" description="Helical" evidence="6">
    <location>
        <begin position="346"/>
        <end position="365"/>
    </location>
</feature>
<keyword evidence="4 6" id="KW-1133">Transmembrane helix</keyword>
<dbReference type="PANTHER" id="PTHR33529">
    <property type="entry name" value="SLR0882 PROTEIN-RELATED"/>
    <property type="match status" value="1"/>
</dbReference>
<evidence type="ECO:0000256" key="2">
    <source>
        <dbReference type="ARBA" id="ARBA00022475"/>
    </source>
</evidence>
<evidence type="ECO:0000256" key="1">
    <source>
        <dbReference type="ARBA" id="ARBA00004651"/>
    </source>
</evidence>
<dbReference type="AlphaFoldDB" id="G7V8C5"/>
<feature type="transmembrane region" description="Helical" evidence="6">
    <location>
        <begin position="21"/>
        <end position="48"/>
    </location>
</feature>
<feature type="transmembrane region" description="Helical" evidence="6">
    <location>
        <begin position="280"/>
        <end position="302"/>
    </location>
</feature>
<dbReference type="KEGG" id="tli:Tlie_0552"/>
<proteinExistence type="predicted"/>
<evidence type="ECO:0000256" key="4">
    <source>
        <dbReference type="ARBA" id="ARBA00022989"/>
    </source>
</evidence>
<feature type="transmembrane region" description="Helical" evidence="6">
    <location>
        <begin position="107"/>
        <end position="125"/>
    </location>
</feature>
<evidence type="ECO:0000313" key="7">
    <source>
        <dbReference type="EMBL" id="AER66287.1"/>
    </source>
</evidence>
<dbReference type="GO" id="GO:0043190">
    <property type="term" value="C:ATP-binding cassette (ABC) transporter complex"/>
    <property type="evidence" value="ECO:0007669"/>
    <property type="project" value="InterPro"/>
</dbReference>
<dbReference type="GO" id="GO:0015920">
    <property type="term" value="P:lipopolysaccharide transport"/>
    <property type="evidence" value="ECO:0007669"/>
    <property type="project" value="TreeGrafter"/>
</dbReference>
<gene>
    <name evidence="7" type="ordered locus">Tlie_0552</name>
</gene>
<keyword evidence="5 6" id="KW-0472">Membrane</keyword>
<feature type="transmembrane region" description="Helical" evidence="6">
    <location>
        <begin position="314"/>
        <end position="334"/>
    </location>
</feature>
<evidence type="ECO:0000256" key="6">
    <source>
        <dbReference type="SAM" id="Phobius"/>
    </source>
</evidence>
<dbReference type="OrthoDB" id="9780716at2"/>
<reference evidence="7 8" key="2">
    <citation type="journal article" date="2012" name="Stand. Genomic Sci.">
        <title>Genome sequence of the moderately thermophilic, amino-acid-degrading and sulfur-reducing bacterium Thermovirga lienii type strain (Cas60314(T)).</title>
        <authorList>
            <person name="Goker M."/>
            <person name="Saunders E."/>
            <person name="Lapidus A."/>
            <person name="Nolan M."/>
            <person name="Lucas S."/>
            <person name="Hammon N."/>
            <person name="Deshpande S."/>
            <person name="Cheng J.F."/>
            <person name="Han C."/>
            <person name="Tapia R."/>
            <person name="Goodwin L.A."/>
            <person name="Pitluck S."/>
            <person name="Liolios K."/>
            <person name="Mavromatis K."/>
            <person name="Pagani I."/>
            <person name="Ivanova N."/>
            <person name="Mikhailova N."/>
            <person name="Pati A."/>
            <person name="Chen A."/>
            <person name="Palaniappan K."/>
            <person name="Land M."/>
            <person name="Chang Y.J."/>
            <person name="Jeffries C.D."/>
            <person name="Brambilla E.M."/>
            <person name="Rohde M."/>
            <person name="Spring S."/>
            <person name="Detter J.C."/>
            <person name="Woyke T."/>
            <person name="Bristow J."/>
            <person name="Eisen J.A."/>
            <person name="Markowitz V."/>
            <person name="Hugenholtz P."/>
            <person name="Kyrpides N.C."/>
            <person name="Klenk H.P."/>
        </authorList>
    </citation>
    <scope>NUCLEOTIDE SEQUENCE [LARGE SCALE GENOMIC DNA]</scope>
    <source>
        <strain evidence="8">ATCC BAA-1197 / DSM 17291 / Cas60314</strain>
    </source>
</reference>
<feature type="transmembrane region" description="Helical" evidence="6">
    <location>
        <begin position="68"/>
        <end position="86"/>
    </location>
</feature>
<comment type="subcellular location">
    <subcellularLocation>
        <location evidence="1">Cell membrane</location>
        <topology evidence="1">Multi-pass membrane protein</topology>
    </subcellularLocation>
</comment>
<sequence>MSKKRHLLRTLDRYILSEVSGAFFFGIAAFAVLLVAGDLLFDIADLIVEKGVSAWAVAKLFAYKLPEVIVMTLPMASLLACLLTFSRLSSQSEIVALRASGVAFQRILVPILIAGTLVSMVALAFNETLVPLSNKAADNILRFEVAKEKPTMLKEKVFLREESGGTLKRVVYIAKLRYNKGEMEDVLIQDFEKGILNRITNAKRGYWTKEGWVLRDGKVFEVKGGEKVQLLFSFDTQKMPVLFEPQKMVKVSRNPQEMSALELWEYIKLMKKQGSNLSPLWVLFHLKLALPWACVILALLGTTLGVRPHRSGHGTGLATSVFIVFLYYVLMSFFKSFGEAGHLSPLIAAWMPNLTFFAYAFRLALKANG</sequence>